<dbReference type="AlphaFoldDB" id="A0A1B0GN80"/>
<feature type="domain" description="FLYWCH-type" evidence="4">
    <location>
        <begin position="62"/>
        <end position="124"/>
    </location>
</feature>
<keyword evidence="1" id="KW-0479">Metal-binding</keyword>
<evidence type="ECO:0000313" key="6">
    <source>
        <dbReference type="Proteomes" id="UP000092462"/>
    </source>
</evidence>
<dbReference type="GO" id="GO:0008270">
    <property type="term" value="F:zinc ion binding"/>
    <property type="evidence" value="ECO:0007669"/>
    <property type="project" value="UniProtKB-KW"/>
</dbReference>
<dbReference type="Pfam" id="PF04500">
    <property type="entry name" value="FLYWCH"/>
    <property type="match status" value="2"/>
</dbReference>
<dbReference type="VEuPathDB" id="VectorBase:PPAPM1_005231"/>
<name>A0A1B0GN80_PHLPP</name>
<evidence type="ECO:0000313" key="5">
    <source>
        <dbReference type="EnsemblMetazoa" id="PPAI004442-PA"/>
    </source>
</evidence>
<dbReference type="Proteomes" id="UP000092462">
    <property type="component" value="Unassembled WGS sequence"/>
</dbReference>
<proteinExistence type="predicted"/>
<evidence type="ECO:0000259" key="4">
    <source>
        <dbReference type="Pfam" id="PF04500"/>
    </source>
</evidence>
<evidence type="ECO:0000256" key="2">
    <source>
        <dbReference type="ARBA" id="ARBA00022771"/>
    </source>
</evidence>
<keyword evidence="3" id="KW-0862">Zinc</keyword>
<dbReference type="VEuPathDB" id="VectorBase:PPAI004442"/>
<evidence type="ECO:0000256" key="3">
    <source>
        <dbReference type="ARBA" id="ARBA00022833"/>
    </source>
</evidence>
<dbReference type="Gene3D" id="2.20.25.240">
    <property type="match status" value="2"/>
</dbReference>
<evidence type="ECO:0000256" key="1">
    <source>
        <dbReference type="ARBA" id="ARBA00022723"/>
    </source>
</evidence>
<reference evidence="5" key="1">
    <citation type="submission" date="2022-08" db="UniProtKB">
        <authorList>
            <consortium name="EnsemblMetazoa"/>
        </authorList>
    </citation>
    <scope>IDENTIFICATION</scope>
    <source>
        <strain evidence="5">Israel</strain>
    </source>
</reference>
<feature type="domain" description="FLYWCH-type" evidence="4">
    <location>
        <begin position="2"/>
        <end position="40"/>
    </location>
</feature>
<dbReference type="InterPro" id="IPR007588">
    <property type="entry name" value="Znf_FLYWCH"/>
</dbReference>
<protein>
    <recommendedName>
        <fullName evidence="4">FLYWCH-type domain-containing protein</fullName>
    </recommendedName>
</protein>
<organism evidence="5 6">
    <name type="scientific">Phlebotomus papatasi</name>
    <name type="common">Sandfly</name>
    <dbReference type="NCBI Taxonomy" id="29031"/>
    <lineage>
        <taxon>Eukaryota</taxon>
        <taxon>Metazoa</taxon>
        <taxon>Ecdysozoa</taxon>
        <taxon>Arthropoda</taxon>
        <taxon>Hexapoda</taxon>
        <taxon>Insecta</taxon>
        <taxon>Pterygota</taxon>
        <taxon>Neoptera</taxon>
        <taxon>Endopterygota</taxon>
        <taxon>Diptera</taxon>
        <taxon>Nematocera</taxon>
        <taxon>Psychodoidea</taxon>
        <taxon>Psychodidae</taxon>
        <taxon>Phlebotomus</taxon>
        <taxon>Phlebotomus</taxon>
    </lineage>
</organism>
<keyword evidence="6" id="KW-1185">Reference proteome</keyword>
<dbReference type="EMBL" id="AJVK01013077">
    <property type="status" value="NOT_ANNOTATED_CDS"/>
    <property type="molecule type" value="Genomic_DNA"/>
</dbReference>
<dbReference type="EnsemblMetazoa" id="PPAI004442-RA">
    <property type="protein sequence ID" value="PPAI004442-PA"/>
    <property type="gene ID" value="PPAI004442"/>
</dbReference>
<keyword evidence="2" id="KW-0863">Zinc-finger</keyword>
<sequence length="137" mass="15918">MDSINWRCSNFRKDNCKARAITKVIDGVEVVKLSSKYHSHQPDYLVSNEIIGNHNEKSSIVYVPSKRGTNLILYDGNTYTPNDKIQPGHLSRSWKCSQYYRQKCKARIVTKNDTIRVAVAMHTHEPMFPVSMKYDYF</sequence>
<accession>A0A1B0GN80</accession>